<evidence type="ECO:0000256" key="1">
    <source>
        <dbReference type="ARBA" id="ARBA00007768"/>
    </source>
</evidence>
<keyword evidence="4" id="KW-1185">Reference proteome</keyword>
<dbReference type="SUPFAM" id="SSF110395">
    <property type="entry name" value="CutC-like"/>
    <property type="match status" value="1"/>
</dbReference>
<dbReference type="EMBL" id="BONQ01000017">
    <property type="protein sequence ID" value="GIG42900.1"/>
    <property type="molecule type" value="Genomic_DNA"/>
</dbReference>
<evidence type="ECO:0000313" key="3">
    <source>
        <dbReference type="EMBL" id="GIG42900.1"/>
    </source>
</evidence>
<organism evidence="3 4">
    <name type="scientific">Dactylosporangium siamense</name>
    <dbReference type="NCBI Taxonomy" id="685454"/>
    <lineage>
        <taxon>Bacteria</taxon>
        <taxon>Bacillati</taxon>
        <taxon>Actinomycetota</taxon>
        <taxon>Actinomycetes</taxon>
        <taxon>Micromonosporales</taxon>
        <taxon>Micromonosporaceae</taxon>
        <taxon>Dactylosporangium</taxon>
    </lineage>
</organism>
<sequence>MRPWVLEVFRITAVKRAEGGRRWQDWVMIMPLLEVIALDAADARNACDGGADRVELVSDMAAAGLSPAPATVAAVRAAVDLPVRVMLRSRADFAAGDLDALRRTAQELRSAGGDQFVLGFLDRNGDVDLPAVRTVVDALDGAPWTFHRAIDHAGDRAAVWAALAGLPGLDTVLTAGAPAGLSEGLATVLGEASASGPRLLVGGGLRDEHIAPLRAAGVTAFHSGAAVRRDRDWDNPVDPALVHRLRSSLTD</sequence>
<comment type="similarity">
    <text evidence="1">Belongs to the CutC family.</text>
</comment>
<accession>A0A919PDQ1</accession>
<dbReference type="GO" id="GO:0005507">
    <property type="term" value="F:copper ion binding"/>
    <property type="evidence" value="ECO:0007669"/>
    <property type="project" value="TreeGrafter"/>
</dbReference>
<dbReference type="Pfam" id="PF03932">
    <property type="entry name" value="CutC"/>
    <property type="match status" value="1"/>
</dbReference>
<dbReference type="Proteomes" id="UP000660611">
    <property type="component" value="Unassembled WGS sequence"/>
</dbReference>
<name>A0A919PDQ1_9ACTN</name>
<dbReference type="AlphaFoldDB" id="A0A919PDQ1"/>
<dbReference type="PANTHER" id="PTHR12598:SF0">
    <property type="entry name" value="COPPER HOMEOSTASIS PROTEIN CUTC HOMOLOG"/>
    <property type="match status" value="1"/>
</dbReference>
<reference evidence="3" key="1">
    <citation type="submission" date="2021-01" db="EMBL/GenBank/DDBJ databases">
        <title>Whole genome shotgun sequence of Dactylosporangium siamense NBRC 106093.</title>
        <authorList>
            <person name="Komaki H."/>
            <person name="Tamura T."/>
        </authorList>
    </citation>
    <scope>NUCLEOTIDE SEQUENCE</scope>
    <source>
        <strain evidence="3">NBRC 106093</strain>
    </source>
</reference>
<proteinExistence type="inferred from homology"/>
<dbReference type="InterPro" id="IPR005627">
    <property type="entry name" value="CutC-like"/>
</dbReference>
<comment type="caution">
    <text evidence="3">The sequence shown here is derived from an EMBL/GenBank/DDBJ whole genome shotgun (WGS) entry which is preliminary data.</text>
</comment>
<evidence type="ECO:0000313" key="4">
    <source>
        <dbReference type="Proteomes" id="UP000660611"/>
    </source>
</evidence>
<protein>
    <recommendedName>
        <fullName evidence="2">Copper homeostasis protein cutC homolog</fullName>
    </recommendedName>
</protein>
<dbReference type="Gene3D" id="3.20.20.380">
    <property type="entry name" value="Copper homeostasis (CutC) domain"/>
    <property type="match status" value="1"/>
</dbReference>
<dbReference type="InterPro" id="IPR036822">
    <property type="entry name" value="CutC-like_dom_sf"/>
</dbReference>
<dbReference type="PANTHER" id="PTHR12598">
    <property type="entry name" value="COPPER HOMEOSTASIS PROTEIN CUTC"/>
    <property type="match status" value="1"/>
</dbReference>
<gene>
    <name evidence="3" type="ORF">Dsi01nite_009410</name>
</gene>
<evidence type="ECO:0000256" key="2">
    <source>
        <dbReference type="ARBA" id="ARBA00019014"/>
    </source>
</evidence>